<evidence type="ECO:0000313" key="2">
    <source>
        <dbReference type="EMBL" id="QKG24287.1"/>
    </source>
</evidence>
<organism evidence="2 3">
    <name type="scientific">Actinomadura verrucosospora</name>
    <dbReference type="NCBI Taxonomy" id="46165"/>
    <lineage>
        <taxon>Bacteria</taxon>
        <taxon>Bacillati</taxon>
        <taxon>Actinomycetota</taxon>
        <taxon>Actinomycetes</taxon>
        <taxon>Streptosporangiales</taxon>
        <taxon>Thermomonosporaceae</taxon>
        <taxon>Actinomadura</taxon>
    </lineage>
</organism>
<dbReference type="AlphaFoldDB" id="A0A7D4A8Y7"/>
<gene>
    <name evidence="2" type="ORF">ACTIVE_5930</name>
</gene>
<evidence type="ECO:0000313" key="3">
    <source>
        <dbReference type="Proteomes" id="UP000501240"/>
    </source>
</evidence>
<protein>
    <submittedName>
        <fullName evidence="2">Uncharacterized protein</fullName>
    </submittedName>
</protein>
<proteinExistence type="predicted"/>
<name>A0A7D4A8Y7_ACTVE</name>
<feature type="region of interest" description="Disordered" evidence="1">
    <location>
        <begin position="83"/>
        <end position="110"/>
    </location>
</feature>
<feature type="compositionally biased region" description="Basic residues" evidence="1">
    <location>
        <begin position="38"/>
        <end position="48"/>
    </location>
</feature>
<reference evidence="2 3" key="1">
    <citation type="submission" date="2020-05" db="EMBL/GenBank/DDBJ databases">
        <title>Actinomadura verrucosospora NRRL-B18236 (PFL_A860) Genome sequencing and assembly.</title>
        <authorList>
            <person name="Samborskyy M."/>
        </authorList>
    </citation>
    <scope>NUCLEOTIDE SEQUENCE [LARGE SCALE GENOMIC DNA]</scope>
    <source>
        <strain evidence="2 3">NRRL:B18236</strain>
    </source>
</reference>
<feature type="compositionally biased region" description="Polar residues" evidence="1">
    <location>
        <begin position="96"/>
        <end position="107"/>
    </location>
</feature>
<keyword evidence="3" id="KW-1185">Reference proteome</keyword>
<accession>A0A7D4A8Y7</accession>
<evidence type="ECO:0000256" key="1">
    <source>
        <dbReference type="SAM" id="MobiDB-lite"/>
    </source>
</evidence>
<dbReference type="EMBL" id="CP053892">
    <property type="protein sequence ID" value="QKG24287.1"/>
    <property type="molecule type" value="Genomic_DNA"/>
</dbReference>
<sequence length="172" mass="19264">MWRTSRPRTGRAPSSRPPRGGREVRASADVVRVNGRPSGHRTKRRQRSRSPSVLRHYVVCDVRQRVAAMPRFPADCDGRRLQGSGSSAVSCRRHGLTSQLRTPSRPGSRSIPFQRPLSVRTQNRHDIHILPRAPAAGGHQVPLTVVQATPPTSCCATRLCQWERRLSPCLDW</sequence>
<dbReference type="Proteomes" id="UP000501240">
    <property type="component" value="Chromosome"/>
</dbReference>
<feature type="region of interest" description="Disordered" evidence="1">
    <location>
        <begin position="1"/>
        <end position="52"/>
    </location>
</feature>